<keyword evidence="9" id="KW-1185">Reference proteome</keyword>
<dbReference type="AlphaFoldDB" id="A0A6A6C460"/>
<evidence type="ECO:0000313" key="8">
    <source>
        <dbReference type="EMBL" id="KAF2160642.1"/>
    </source>
</evidence>
<dbReference type="GO" id="GO:0045944">
    <property type="term" value="P:positive regulation of transcription by RNA polymerase II"/>
    <property type="evidence" value="ECO:0007669"/>
    <property type="project" value="TreeGrafter"/>
</dbReference>
<evidence type="ECO:0000256" key="6">
    <source>
        <dbReference type="SAM" id="MobiDB-lite"/>
    </source>
</evidence>
<dbReference type="RefSeq" id="XP_033661531.1">
    <property type="nucleotide sequence ID" value="XM_033809282.1"/>
</dbReference>
<dbReference type="InterPro" id="IPR051711">
    <property type="entry name" value="Stress_Response_Reg"/>
</dbReference>
<dbReference type="InterPro" id="IPR007219">
    <property type="entry name" value="XnlR_reg_dom"/>
</dbReference>
<dbReference type="Proteomes" id="UP000799537">
    <property type="component" value="Unassembled WGS sequence"/>
</dbReference>
<dbReference type="CDD" id="cd12148">
    <property type="entry name" value="fungal_TF_MHR"/>
    <property type="match status" value="1"/>
</dbReference>
<feature type="domain" description="Xylanolytic transcriptional activator regulatory" evidence="7">
    <location>
        <begin position="39"/>
        <end position="113"/>
    </location>
</feature>
<feature type="region of interest" description="Disordered" evidence="6">
    <location>
        <begin position="338"/>
        <end position="359"/>
    </location>
</feature>
<dbReference type="GO" id="GO:0006351">
    <property type="term" value="P:DNA-templated transcription"/>
    <property type="evidence" value="ECO:0007669"/>
    <property type="project" value="InterPro"/>
</dbReference>
<comment type="subcellular location">
    <subcellularLocation>
        <location evidence="1">Nucleus</location>
    </subcellularLocation>
</comment>
<proteinExistence type="predicted"/>
<evidence type="ECO:0000256" key="2">
    <source>
        <dbReference type="ARBA" id="ARBA00023015"/>
    </source>
</evidence>
<keyword evidence="2" id="KW-0805">Transcription regulation</keyword>
<evidence type="ECO:0000313" key="9">
    <source>
        <dbReference type="Proteomes" id="UP000799537"/>
    </source>
</evidence>
<dbReference type="Pfam" id="PF04082">
    <property type="entry name" value="Fungal_trans"/>
    <property type="match status" value="1"/>
</dbReference>
<dbReference type="OrthoDB" id="3037908at2759"/>
<dbReference type="PANTHER" id="PTHR47540">
    <property type="entry name" value="THIAMINE REPRESSIBLE GENES REGULATORY PROTEIN THI5"/>
    <property type="match status" value="1"/>
</dbReference>
<sequence length="417" mass="46279">MQYATIALDQERGSPSLESVQARLIKVHHLLSSSRPNAASYQFGFVVQLSYTLGLHHKRAKHGVKNLLQSELHSRTFWAVYSTDRYLSIVLGRPLLVHSEFMTQGFPTAINDEDLSDGCSTCSPSPFTDCTTLASIVHAKLAQIVGRVIVQHYTFTRARLFEQMRENNEALQQWKAALPPFLSGEVKPASLVPVSKRQSNVLRMFYLHCVILINRPYLLYAFQKGDRRGRGENGLESYSACIDAAVELASQLTAISRTGQRVDIFWFTLNITFNAVSILYLHGLVRFQEERRLAEEDVRLFGVAKSAHQALAEVSQTSPPALRYTVVLDTLRAEVDSLPSTSGPNPLDASTLDTPRAGGGMYDGPDIRGDWHASDDYGDLDFLISEVLEIPGAMMHPFSPLDTSISSALGQVNDHNV</sequence>
<dbReference type="EMBL" id="ML993625">
    <property type="protein sequence ID" value="KAF2160642.1"/>
    <property type="molecule type" value="Genomic_DNA"/>
</dbReference>
<dbReference type="GO" id="GO:0005634">
    <property type="term" value="C:nucleus"/>
    <property type="evidence" value="ECO:0007669"/>
    <property type="project" value="UniProtKB-SubCell"/>
</dbReference>
<name>A0A6A6C460_ZASCE</name>
<dbReference type="PANTHER" id="PTHR47540:SF2">
    <property type="entry name" value="ZN(II)2CYS6 TRANSCRIPTION FACTOR (EUROFUNG)"/>
    <property type="match status" value="1"/>
</dbReference>
<evidence type="ECO:0000259" key="7">
    <source>
        <dbReference type="SMART" id="SM00906"/>
    </source>
</evidence>
<evidence type="ECO:0000256" key="3">
    <source>
        <dbReference type="ARBA" id="ARBA00023125"/>
    </source>
</evidence>
<reference evidence="8" key="1">
    <citation type="journal article" date="2020" name="Stud. Mycol.">
        <title>101 Dothideomycetes genomes: a test case for predicting lifestyles and emergence of pathogens.</title>
        <authorList>
            <person name="Haridas S."/>
            <person name="Albert R."/>
            <person name="Binder M."/>
            <person name="Bloem J."/>
            <person name="Labutti K."/>
            <person name="Salamov A."/>
            <person name="Andreopoulos B."/>
            <person name="Baker S."/>
            <person name="Barry K."/>
            <person name="Bills G."/>
            <person name="Bluhm B."/>
            <person name="Cannon C."/>
            <person name="Castanera R."/>
            <person name="Culley D."/>
            <person name="Daum C."/>
            <person name="Ezra D."/>
            <person name="Gonzalez J."/>
            <person name="Henrissat B."/>
            <person name="Kuo A."/>
            <person name="Liang C."/>
            <person name="Lipzen A."/>
            <person name="Lutzoni F."/>
            <person name="Magnuson J."/>
            <person name="Mondo S."/>
            <person name="Nolan M."/>
            <person name="Ohm R."/>
            <person name="Pangilinan J."/>
            <person name="Park H.-J."/>
            <person name="Ramirez L."/>
            <person name="Alfaro M."/>
            <person name="Sun H."/>
            <person name="Tritt A."/>
            <person name="Yoshinaga Y."/>
            <person name="Zwiers L.-H."/>
            <person name="Turgeon B."/>
            <person name="Goodwin S."/>
            <person name="Spatafora J."/>
            <person name="Crous P."/>
            <person name="Grigoriev I."/>
        </authorList>
    </citation>
    <scope>NUCLEOTIDE SEQUENCE</scope>
    <source>
        <strain evidence="8">ATCC 36951</strain>
    </source>
</reference>
<accession>A0A6A6C460</accession>
<evidence type="ECO:0000256" key="1">
    <source>
        <dbReference type="ARBA" id="ARBA00004123"/>
    </source>
</evidence>
<dbReference type="GeneID" id="54562554"/>
<protein>
    <recommendedName>
        <fullName evidence="7">Xylanolytic transcriptional activator regulatory domain-containing protein</fullName>
    </recommendedName>
</protein>
<evidence type="ECO:0000256" key="4">
    <source>
        <dbReference type="ARBA" id="ARBA00023163"/>
    </source>
</evidence>
<keyword evidence="5" id="KW-0539">Nucleus</keyword>
<dbReference type="SMART" id="SM00906">
    <property type="entry name" value="Fungal_trans"/>
    <property type="match status" value="1"/>
</dbReference>
<keyword evidence="4" id="KW-0804">Transcription</keyword>
<gene>
    <name evidence="8" type="ORF">M409DRAFT_29028</name>
</gene>
<organism evidence="8 9">
    <name type="scientific">Zasmidium cellare ATCC 36951</name>
    <dbReference type="NCBI Taxonomy" id="1080233"/>
    <lineage>
        <taxon>Eukaryota</taxon>
        <taxon>Fungi</taxon>
        <taxon>Dikarya</taxon>
        <taxon>Ascomycota</taxon>
        <taxon>Pezizomycotina</taxon>
        <taxon>Dothideomycetes</taxon>
        <taxon>Dothideomycetidae</taxon>
        <taxon>Mycosphaerellales</taxon>
        <taxon>Mycosphaerellaceae</taxon>
        <taxon>Zasmidium</taxon>
    </lineage>
</organism>
<dbReference type="GO" id="GO:0043565">
    <property type="term" value="F:sequence-specific DNA binding"/>
    <property type="evidence" value="ECO:0007669"/>
    <property type="project" value="TreeGrafter"/>
</dbReference>
<dbReference type="GO" id="GO:0008270">
    <property type="term" value="F:zinc ion binding"/>
    <property type="evidence" value="ECO:0007669"/>
    <property type="project" value="InterPro"/>
</dbReference>
<evidence type="ECO:0000256" key="5">
    <source>
        <dbReference type="ARBA" id="ARBA00023242"/>
    </source>
</evidence>
<keyword evidence="3" id="KW-0238">DNA-binding</keyword>